<feature type="domain" description="Alanyl-transfer RNA synthetases family profile" evidence="4">
    <location>
        <begin position="83"/>
        <end position="287"/>
    </location>
</feature>
<keyword evidence="5" id="KW-0436">Ligase</keyword>
<dbReference type="SUPFAM" id="SSF55186">
    <property type="entry name" value="ThrRS/AlaRS common domain"/>
    <property type="match status" value="1"/>
</dbReference>
<dbReference type="AlphaFoldDB" id="A0A0G2E4N5"/>
<comment type="subcellular location">
    <subcellularLocation>
        <location evidence="2">Cytoplasm</location>
    </subcellularLocation>
</comment>
<evidence type="ECO:0000313" key="5">
    <source>
        <dbReference type="EMBL" id="KKY17684.1"/>
    </source>
</evidence>
<keyword evidence="5" id="KW-0030">Aminoacyl-tRNA synthetase</keyword>
<dbReference type="GO" id="GO:0003676">
    <property type="term" value="F:nucleic acid binding"/>
    <property type="evidence" value="ECO:0007669"/>
    <property type="project" value="InterPro"/>
</dbReference>
<evidence type="ECO:0000256" key="3">
    <source>
        <dbReference type="ARBA" id="ARBA00008429"/>
    </source>
</evidence>
<dbReference type="InterPro" id="IPR018163">
    <property type="entry name" value="Thr/Ala-tRNA-synth_IIc_edit"/>
</dbReference>
<dbReference type="InterPro" id="IPR051335">
    <property type="entry name" value="Alanyl-tRNA_Editing_Enzymes"/>
</dbReference>
<dbReference type="InterPro" id="IPR012947">
    <property type="entry name" value="tRNA_SAD"/>
</dbReference>
<gene>
    <name evidence="5" type="ORF">UCRPC4_g05317</name>
</gene>
<dbReference type="InterPro" id="IPR018165">
    <property type="entry name" value="Ala-tRNA-synth_IIc_core"/>
</dbReference>
<dbReference type="GO" id="GO:0005524">
    <property type="term" value="F:ATP binding"/>
    <property type="evidence" value="ECO:0007669"/>
    <property type="project" value="InterPro"/>
</dbReference>
<dbReference type="GO" id="GO:0005737">
    <property type="term" value="C:cytoplasm"/>
    <property type="evidence" value="ECO:0007669"/>
    <property type="project" value="UniProtKB-SubCell"/>
</dbReference>
<dbReference type="Proteomes" id="UP000053317">
    <property type="component" value="Unassembled WGS sequence"/>
</dbReference>
<reference evidence="5 6" key="1">
    <citation type="submission" date="2015-05" db="EMBL/GenBank/DDBJ databases">
        <title>Distinctive expansion of gene families associated with plant cell wall degradation and secondary metabolism in the genomes of grapevine trunk pathogens.</title>
        <authorList>
            <person name="Lawrence D.P."/>
            <person name="Travadon R."/>
            <person name="Rolshausen P.E."/>
            <person name="Baumgartner K."/>
        </authorList>
    </citation>
    <scope>NUCLEOTIDE SEQUENCE [LARGE SCALE GENOMIC DNA]</scope>
    <source>
        <strain evidence="5">UCRPC4</strain>
    </source>
</reference>
<dbReference type="GO" id="GO:0006419">
    <property type="term" value="P:alanyl-tRNA aminoacylation"/>
    <property type="evidence" value="ECO:0007669"/>
    <property type="project" value="InterPro"/>
</dbReference>
<dbReference type="PROSITE" id="PS50860">
    <property type="entry name" value="AA_TRNA_LIGASE_II_ALA"/>
    <property type="match status" value="1"/>
</dbReference>
<comment type="cofactor">
    <cofactor evidence="1">
        <name>Zn(2+)</name>
        <dbReference type="ChEBI" id="CHEBI:29105"/>
    </cofactor>
</comment>
<accession>A0A0G2E4N5</accession>
<keyword evidence="6" id="KW-1185">Reference proteome</keyword>
<evidence type="ECO:0000256" key="1">
    <source>
        <dbReference type="ARBA" id="ARBA00001947"/>
    </source>
</evidence>
<dbReference type="SMART" id="SM00863">
    <property type="entry name" value="tRNA_SAD"/>
    <property type="match status" value="1"/>
</dbReference>
<dbReference type="EMBL" id="LCWF01000137">
    <property type="protein sequence ID" value="KKY17684.1"/>
    <property type="molecule type" value="Genomic_DNA"/>
</dbReference>
<comment type="caution">
    <text evidence="5">The sequence shown here is derived from an EMBL/GenBank/DDBJ whole genome shotgun (WGS) entry which is preliminary data.</text>
</comment>
<evidence type="ECO:0000259" key="4">
    <source>
        <dbReference type="PROSITE" id="PS50860"/>
    </source>
</evidence>
<dbReference type="Gene3D" id="3.30.980.10">
    <property type="entry name" value="Threonyl-trna Synthetase, Chain A, domain 2"/>
    <property type="match status" value="1"/>
</dbReference>
<comment type="similarity">
    <text evidence="3">Belongs to the class-II aminoacyl-tRNA synthetase family. Alax-L subfamily.</text>
</comment>
<evidence type="ECO:0000256" key="2">
    <source>
        <dbReference type="ARBA" id="ARBA00004496"/>
    </source>
</evidence>
<dbReference type="PANTHER" id="PTHR43462:SF2">
    <property type="entry name" value="THREONYL AND ALANYL TRNA SYNTHETASE SECOND ADDITIONAL DOMAIN-CONTAINING PROTEIN"/>
    <property type="match status" value="1"/>
</dbReference>
<dbReference type="GO" id="GO:0004813">
    <property type="term" value="F:alanine-tRNA ligase activity"/>
    <property type="evidence" value="ECO:0007669"/>
    <property type="project" value="InterPro"/>
</dbReference>
<reference evidence="5 6" key="2">
    <citation type="submission" date="2015-05" db="EMBL/GenBank/DDBJ databases">
        <authorList>
            <person name="Morales-Cruz A."/>
            <person name="Amrine K.C."/>
            <person name="Cantu D."/>
        </authorList>
    </citation>
    <scope>NUCLEOTIDE SEQUENCE [LARGE SCALE GENOMIC DNA]</scope>
    <source>
        <strain evidence="5">UCRPC4</strain>
    </source>
</reference>
<organism evidence="5 6">
    <name type="scientific">Phaeomoniella chlamydospora</name>
    <name type="common">Phaeoacremonium chlamydosporum</name>
    <dbReference type="NCBI Taxonomy" id="158046"/>
    <lineage>
        <taxon>Eukaryota</taxon>
        <taxon>Fungi</taxon>
        <taxon>Dikarya</taxon>
        <taxon>Ascomycota</taxon>
        <taxon>Pezizomycotina</taxon>
        <taxon>Eurotiomycetes</taxon>
        <taxon>Chaetothyriomycetidae</taxon>
        <taxon>Phaeomoniellales</taxon>
        <taxon>Phaeomoniellaceae</taxon>
        <taxon>Phaeomoniella</taxon>
    </lineage>
</organism>
<evidence type="ECO:0000313" key="6">
    <source>
        <dbReference type="Proteomes" id="UP000053317"/>
    </source>
</evidence>
<protein>
    <submittedName>
        <fullName evidence="5">Putative alanyl-trna synthetase</fullName>
    </submittedName>
</protein>
<dbReference type="PANTHER" id="PTHR43462">
    <property type="entry name" value="ALANYL-TRNA EDITING PROTEIN"/>
    <property type="match status" value="1"/>
</dbReference>
<dbReference type="OrthoDB" id="288942at2759"/>
<proteinExistence type="inferred from homology"/>
<dbReference type="InterPro" id="IPR009000">
    <property type="entry name" value="Transl_B-barrel_sf"/>
</dbReference>
<dbReference type="Pfam" id="PF07973">
    <property type="entry name" value="tRNA_SAD"/>
    <property type="match status" value="1"/>
</dbReference>
<sequence length="310" mass="34304">MEQPCPLNQDCSFGINRFHQLTSFPFSKSTPEPTRLLFHHDAKLHRHETIITEIQPLSSLCEADQSLFKQITPPSSDTTLYIITVPETIFHPQGGGQPSDVGTISSASGPTFTVLSVRTSTTHDNLVLHLGHFDSPSSSPPSTFSPSSPVTLSIDPTLRHLYSRLHTAGHVLGAAVRTLLETKIPNFDELKASHFPDSAACEFLGLIPSTFKPEIQTKVNEMISSNLNVEIDWWDEEEFLKRGLERLLPKQEDQTKNKNEKLRVVKIEGTEVYPCGGTHVDTTDQCGKTTVRKISRNGVKGTSKVSYAIS</sequence>
<dbReference type="Gene3D" id="2.40.30.130">
    <property type="match status" value="1"/>
</dbReference>
<name>A0A0G2E4N5_PHACM</name>
<dbReference type="SUPFAM" id="SSF50447">
    <property type="entry name" value="Translation proteins"/>
    <property type="match status" value="1"/>
</dbReference>
<dbReference type="FunFam" id="3.30.980.10:FF:000008">
    <property type="entry name" value="Similar to alanyl-tRNA synthetase"/>
    <property type="match status" value="1"/>
</dbReference>